<evidence type="ECO:0000313" key="3">
    <source>
        <dbReference type="EMBL" id="KAF0709828.1"/>
    </source>
</evidence>
<evidence type="ECO:0000313" key="4">
    <source>
        <dbReference type="Proteomes" id="UP000469452"/>
    </source>
</evidence>
<dbReference type="InterPro" id="IPR004875">
    <property type="entry name" value="DDE_SF_endonuclease_dom"/>
</dbReference>
<gene>
    <name evidence="3" type="ORF">AaE_012759</name>
</gene>
<evidence type="ECO:0000256" key="1">
    <source>
        <dbReference type="SAM" id="MobiDB-lite"/>
    </source>
</evidence>
<accession>A0A6A4ZER7</accession>
<feature type="domain" description="DDE-1" evidence="2">
    <location>
        <begin position="360"/>
        <end position="465"/>
    </location>
</feature>
<evidence type="ECO:0000259" key="2">
    <source>
        <dbReference type="Pfam" id="PF03184"/>
    </source>
</evidence>
<organism evidence="3 4">
    <name type="scientific">Aphanomyces astaci</name>
    <name type="common">Crayfish plague agent</name>
    <dbReference type="NCBI Taxonomy" id="112090"/>
    <lineage>
        <taxon>Eukaryota</taxon>
        <taxon>Sar</taxon>
        <taxon>Stramenopiles</taxon>
        <taxon>Oomycota</taxon>
        <taxon>Saprolegniomycetes</taxon>
        <taxon>Saprolegniales</taxon>
        <taxon>Verrucalvaceae</taxon>
        <taxon>Aphanomyces</taxon>
    </lineage>
</organism>
<comment type="caution">
    <text evidence="3">The sequence shown here is derived from an EMBL/GenBank/DDBJ whole genome shotgun (WGS) entry which is preliminary data.</text>
</comment>
<dbReference type="VEuPathDB" id="FungiDB:H257_13451"/>
<dbReference type="GO" id="GO:0003676">
    <property type="term" value="F:nucleic acid binding"/>
    <property type="evidence" value="ECO:0007669"/>
    <property type="project" value="InterPro"/>
</dbReference>
<dbReference type="AlphaFoldDB" id="A0A6A4ZER7"/>
<protein>
    <recommendedName>
        <fullName evidence="2">DDE-1 domain-containing protein</fullName>
    </recommendedName>
</protein>
<reference evidence="3 4" key="1">
    <citation type="submission" date="2019-06" db="EMBL/GenBank/DDBJ databases">
        <title>Genomics analysis of Aphanomyces spp. identifies a new class of oomycete effector associated with host adaptation.</title>
        <authorList>
            <person name="Gaulin E."/>
        </authorList>
    </citation>
    <scope>NUCLEOTIDE SEQUENCE [LARGE SCALE GENOMIC DNA]</scope>
    <source>
        <strain evidence="3 4">E</strain>
    </source>
</reference>
<sequence length="563" mass="63253">MVMTLGTLEALTSPSPIIAAFARAAASTTVPRRTMDVHAAEVVFHDVEADDDRQEDVEQDYQDEQTSNQRKRKLQQVVPVAKRVAVINWMIKDADDNGIDGNIMRVITAFPAEFRGEYKANHSKATRWWKMRAEVGKYAASTQKSMSAVIASGRKRLNVKAAPGRGRRRADWVTYVYAELLSEFHRLKSAGVKFSPALLVQLARMVVDNAPVYNSTFQDPFDNKPIVDKIKTRWIQQFMDVHDIVPRSQTGKLSLSPAKKEHIEKTVAYHLGELQRGFASGDLDEDLLCNMDETHFVINEDNGRTLGFRGDSEVKYADVVSGGVGMTMMVFITGGTRARIGSPMMIFQNPQRSYPIQGLPDNVPGASYRSGPKGWNDMKVFPQWFAEPRAYVKDSAGRKTVMFVDNCGGHNESPELRAILDSTNTELRYFPACATDLVQPADSFVISKIKDEWTRQWEAEKMRLIRDGEWADTVRSDGAWSGKLKNPGKRFFLELASKTVRAVNGMRDIAGLTYARKAMIRCGMALDVCGRWHEGQLSMELQEIVKKHRVHFNGTVVDVPVPK</sequence>
<feature type="region of interest" description="Disordered" evidence="1">
    <location>
        <begin position="48"/>
        <end position="72"/>
    </location>
</feature>
<name>A0A6A4ZER7_APHAT</name>
<proteinExistence type="predicted"/>
<feature type="compositionally biased region" description="Acidic residues" evidence="1">
    <location>
        <begin position="48"/>
        <end position="63"/>
    </location>
</feature>
<dbReference type="Pfam" id="PF03184">
    <property type="entry name" value="DDE_1"/>
    <property type="match status" value="1"/>
</dbReference>
<dbReference type="Proteomes" id="UP000469452">
    <property type="component" value="Unassembled WGS sequence"/>
</dbReference>
<dbReference type="EMBL" id="VJMI01018691">
    <property type="protein sequence ID" value="KAF0709828.1"/>
    <property type="molecule type" value="Genomic_DNA"/>
</dbReference>